<evidence type="ECO:0000256" key="1">
    <source>
        <dbReference type="ARBA" id="ARBA00012513"/>
    </source>
</evidence>
<dbReference type="EMBL" id="JAPQYE010000015">
    <property type="protein sequence ID" value="MCZ0731252.1"/>
    <property type="molecule type" value="Genomic_DNA"/>
</dbReference>
<evidence type="ECO:0000313" key="12">
    <source>
        <dbReference type="Proteomes" id="UP001084650"/>
    </source>
</evidence>
<dbReference type="Gene3D" id="3.30.200.20">
    <property type="entry name" value="Phosphorylase Kinase, domain 1"/>
    <property type="match status" value="1"/>
</dbReference>
<dbReference type="InterPro" id="IPR008271">
    <property type="entry name" value="Ser/Thr_kinase_AS"/>
</dbReference>
<evidence type="ECO:0000256" key="8">
    <source>
        <dbReference type="SAM" id="MobiDB-lite"/>
    </source>
</evidence>
<evidence type="ECO:0000256" key="3">
    <source>
        <dbReference type="ARBA" id="ARBA00022679"/>
    </source>
</evidence>
<keyword evidence="9" id="KW-0472">Membrane</keyword>
<gene>
    <name evidence="11" type="ORF">OY187_24655</name>
</gene>
<dbReference type="InterPro" id="IPR011009">
    <property type="entry name" value="Kinase-like_dom_sf"/>
</dbReference>
<dbReference type="InterPro" id="IPR017441">
    <property type="entry name" value="Protein_kinase_ATP_BS"/>
</dbReference>
<keyword evidence="9" id="KW-0812">Transmembrane</keyword>
<evidence type="ECO:0000313" key="11">
    <source>
        <dbReference type="EMBL" id="MCZ0731252.1"/>
    </source>
</evidence>
<evidence type="ECO:0000256" key="9">
    <source>
        <dbReference type="SAM" id="Phobius"/>
    </source>
</evidence>
<dbReference type="PROSITE" id="PS00107">
    <property type="entry name" value="PROTEIN_KINASE_ATP"/>
    <property type="match status" value="1"/>
</dbReference>
<protein>
    <recommendedName>
        <fullName evidence="1">non-specific serine/threonine protein kinase</fullName>
        <ecNumber evidence="1">2.7.11.1</ecNumber>
    </recommendedName>
</protein>
<dbReference type="GO" id="GO:0016301">
    <property type="term" value="F:kinase activity"/>
    <property type="evidence" value="ECO:0007669"/>
    <property type="project" value="UniProtKB-KW"/>
</dbReference>
<feature type="region of interest" description="Disordered" evidence="8">
    <location>
        <begin position="292"/>
        <end position="321"/>
    </location>
</feature>
<evidence type="ECO:0000256" key="2">
    <source>
        <dbReference type="ARBA" id="ARBA00022527"/>
    </source>
</evidence>
<dbReference type="SMART" id="SM00220">
    <property type="entry name" value="S_TKc"/>
    <property type="match status" value="1"/>
</dbReference>
<dbReference type="Gene3D" id="1.10.510.10">
    <property type="entry name" value="Transferase(Phosphotransferase) domain 1"/>
    <property type="match status" value="1"/>
</dbReference>
<name>A0ABT4HNM1_MYCIR</name>
<dbReference type="PROSITE" id="PS50011">
    <property type="entry name" value="PROTEIN_KINASE_DOM"/>
    <property type="match status" value="1"/>
</dbReference>
<feature type="compositionally biased region" description="Low complexity" evidence="8">
    <location>
        <begin position="361"/>
        <end position="374"/>
    </location>
</feature>
<comment type="caution">
    <text evidence="11">The sequence shown here is derived from an EMBL/GenBank/DDBJ whole genome shotgun (WGS) entry which is preliminary data.</text>
</comment>
<feature type="binding site" evidence="7">
    <location>
        <position position="46"/>
    </location>
    <ligand>
        <name>ATP</name>
        <dbReference type="ChEBI" id="CHEBI:30616"/>
    </ligand>
</feature>
<keyword evidence="12" id="KW-1185">Reference proteome</keyword>
<dbReference type="EC" id="2.7.11.1" evidence="1"/>
<organism evidence="11 12">
    <name type="scientific">Mycolicibacterium iranicum</name>
    <name type="common">Mycobacterium iranicum</name>
    <dbReference type="NCBI Taxonomy" id="912594"/>
    <lineage>
        <taxon>Bacteria</taxon>
        <taxon>Bacillati</taxon>
        <taxon>Actinomycetota</taxon>
        <taxon>Actinomycetes</taxon>
        <taxon>Mycobacteriales</taxon>
        <taxon>Mycobacteriaceae</taxon>
        <taxon>Mycolicibacterium</taxon>
    </lineage>
</organism>
<reference evidence="11" key="1">
    <citation type="submission" date="2022-12" db="EMBL/GenBank/DDBJ databases">
        <title>Whole genome sequence of Mycolicibacterium iranicum strain SBH312.</title>
        <authorList>
            <person name="Jani J."/>
            <person name="Arifin Mustapha Z."/>
            <person name="Ahmed K."/>
            <person name="Kai Ling C."/>
        </authorList>
    </citation>
    <scope>NUCLEOTIDE SEQUENCE</scope>
    <source>
        <strain evidence="11">SBH312</strain>
    </source>
</reference>
<dbReference type="PANTHER" id="PTHR43289">
    <property type="entry name" value="MITOGEN-ACTIVATED PROTEIN KINASE KINASE KINASE 20-RELATED"/>
    <property type="match status" value="1"/>
</dbReference>
<evidence type="ECO:0000259" key="10">
    <source>
        <dbReference type="PROSITE" id="PS50011"/>
    </source>
</evidence>
<accession>A0ABT4HNM1</accession>
<keyword evidence="3" id="KW-0808">Transferase</keyword>
<dbReference type="PROSITE" id="PS00108">
    <property type="entry name" value="PROTEIN_KINASE_ST"/>
    <property type="match status" value="1"/>
</dbReference>
<keyword evidence="5 11" id="KW-0418">Kinase</keyword>
<keyword evidence="4 7" id="KW-0547">Nucleotide-binding</keyword>
<keyword evidence="6 7" id="KW-0067">ATP-binding</keyword>
<feature type="transmembrane region" description="Helical" evidence="9">
    <location>
        <begin position="328"/>
        <end position="351"/>
    </location>
</feature>
<dbReference type="RefSeq" id="WP_268787503.1">
    <property type="nucleotide sequence ID" value="NZ_JAPQYE010000015.1"/>
</dbReference>
<dbReference type="CDD" id="cd14014">
    <property type="entry name" value="STKc_PknB_like"/>
    <property type="match status" value="1"/>
</dbReference>
<proteinExistence type="predicted"/>
<dbReference type="PANTHER" id="PTHR43289:SF6">
    <property type="entry name" value="SERINE_THREONINE-PROTEIN KINASE NEKL-3"/>
    <property type="match status" value="1"/>
</dbReference>
<dbReference type="Pfam" id="PF00069">
    <property type="entry name" value="Pkinase"/>
    <property type="match status" value="1"/>
</dbReference>
<feature type="domain" description="Protein kinase" evidence="10">
    <location>
        <begin position="17"/>
        <end position="276"/>
    </location>
</feature>
<keyword evidence="9" id="KW-1133">Transmembrane helix</keyword>
<evidence type="ECO:0000256" key="7">
    <source>
        <dbReference type="PROSITE-ProRule" id="PRU10141"/>
    </source>
</evidence>
<evidence type="ECO:0000256" key="6">
    <source>
        <dbReference type="ARBA" id="ARBA00022840"/>
    </source>
</evidence>
<feature type="region of interest" description="Disordered" evidence="8">
    <location>
        <begin position="352"/>
        <end position="408"/>
    </location>
</feature>
<keyword evidence="2" id="KW-0723">Serine/threonine-protein kinase</keyword>
<evidence type="ECO:0000256" key="4">
    <source>
        <dbReference type="ARBA" id="ARBA00022741"/>
    </source>
</evidence>
<dbReference type="Proteomes" id="UP001084650">
    <property type="component" value="Unassembled WGS sequence"/>
</dbReference>
<dbReference type="InterPro" id="IPR000719">
    <property type="entry name" value="Prot_kinase_dom"/>
</dbReference>
<sequence>MEVSSGRSRAGTRFGKYELIRLLGRGGMGEVYEARDIQKGRTVAVKILLQHYAQDPSFRSRFTREAHAAAALQEPHVVPIHDWGEIDGNLFIDMRLIRGSDLREIASPGPLNPSRAVAIISQIASALDAAHAEGLIHRDVKPENIVVTHDDFAYLLDFGIAEKAGDPHLTQAGMTVGSWAYMAPERLSGSQASKAVDIYSLACVLYETLTGARPFAINSMQQVINAHLYTPPPHASTANPRLPNALDAVIERGMAKEPDDRYGSAGALARAAQRALSAPTTDPNATLAAAHVNSPTAQQPRSEPWVPSHAPSCDTPAGQPRTGLSKPVIIGIAVSAAVILAAGGIAVGTVASRTTDDDRASTLPSSSLTRLPTSERIPLPSGRRPTASNDGDTPRPRATPPAAITGVDGLGQRCDAGFEVSGNPGAGSRAVRGTAETSCRFVDNVLNAYWRAGGPSASPRTISAAGGVPCNPRTTRCSGSFYILDCSPFDEHSWVTCRGGVNAVVHIY</sequence>
<dbReference type="SUPFAM" id="SSF56112">
    <property type="entry name" value="Protein kinase-like (PK-like)"/>
    <property type="match status" value="1"/>
</dbReference>
<evidence type="ECO:0000256" key="5">
    <source>
        <dbReference type="ARBA" id="ARBA00022777"/>
    </source>
</evidence>